<reference evidence="2" key="1">
    <citation type="submission" date="2025-08" db="UniProtKB">
        <authorList>
            <consortium name="RefSeq"/>
        </authorList>
    </citation>
    <scope>IDENTIFICATION</scope>
</reference>
<name>A0AC55D8Z6_ECHTE</name>
<accession>A0AC55D8Z6</accession>
<sequence length="141" mass="14919">MKLSQDNSSLTINPVRVEDAGKYQCEVCNPGNAQRSDSLTLTVEGVGSEGGQVLSAGAITGIVIAVGVFLVAALGCFLFRTRTKGSQSDPGHQQPPASTSGRDQSDNSASMHPLYANQAAVPIYEDLLKPDTNIYCKIHPR</sequence>
<dbReference type="Proteomes" id="UP000694863">
    <property type="component" value="Unplaced"/>
</dbReference>
<keyword evidence="1" id="KW-1185">Reference proteome</keyword>
<evidence type="ECO:0000313" key="2">
    <source>
        <dbReference type="RefSeq" id="XP_045148209.1"/>
    </source>
</evidence>
<proteinExistence type="predicted"/>
<gene>
    <name evidence="2" type="primary">LOC123521921</name>
</gene>
<organism evidence="1 2">
    <name type="scientific">Echinops telfairi</name>
    <name type="common">Lesser hedgehog tenrec</name>
    <dbReference type="NCBI Taxonomy" id="9371"/>
    <lineage>
        <taxon>Eukaryota</taxon>
        <taxon>Metazoa</taxon>
        <taxon>Chordata</taxon>
        <taxon>Craniata</taxon>
        <taxon>Vertebrata</taxon>
        <taxon>Euteleostomi</taxon>
        <taxon>Mammalia</taxon>
        <taxon>Eutheria</taxon>
        <taxon>Afrotheria</taxon>
        <taxon>Tenrecidae</taxon>
        <taxon>Tenrecinae</taxon>
        <taxon>Echinops</taxon>
    </lineage>
</organism>
<evidence type="ECO:0000313" key="1">
    <source>
        <dbReference type="Proteomes" id="UP000694863"/>
    </source>
</evidence>
<dbReference type="RefSeq" id="XP_045148209.1">
    <property type="nucleotide sequence ID" value="XM_045292274.1"/>
</dbReference>
<protein>
    <submittedName>
        <fullName evidence="2">Carcinoembryonic antigen-related cell adhesion molecule 21-like</fullName>
    </submittedName>
</protein>